<feature type="region of interest" description="Disordered" evidence="2">
    <location>
        <begin position="43"/>
        <end position="62"/>
    </location>
</feature>
<organism evidence="4 5">
    <name type="scientific">Brevundimonas goettingensis</name>
    <dbReference type="NCBI Taxonomy" id="2774190"/>
    <lineage>
        <taxon>Bacteria</taxon>
        <taxon>Pseudomonadati</taxon>
        <taxon>Pseudomonadota</taxon>
        <taxon>Alphaproteobacteria</taxon>
        <taxon>Caulobacterales</taxon>
        <taxon>Caulobacteraceae</taxon>
        <taxon>Brevundimonas</taxon>
    </lineage>
</organism>
<feature type="domain" description="CsbD-like" evidence="3">
    <location>
        <begin position="5"/>
        <end position="56"/>
    </location>
</feature>
<dbReference type="InterPro" id="IPR036629">
    <property type="entry name" value="YjbJ_sf"/>
</dbReference>
<dbReference type="Gene3D" id="1.10.1470.10">
    <property type="entry name" value="YjbJ"/>
    <property type="match status" value="1"/>
</dbReference>
<dbReference type="AlphaFoldDB" id="A0A975C3Q4"/>
<gene>
    <name evidence="4" type="ORF">IFJ75_02905</name>
</gene>
<dbReference type="SUPFAM" id="SSF69047">
    <property type="entry name" value="Hypothetical protein YjbJ"/>
    <property type="match status" value="1"/>
</dbReference>
<comment type="similarity">
    <text evidence="1">Belongs to the UPF0337 (CsbD) family.</text>
</comment>
<dbReference type="Proteomes" id="UP000663918">
    <property type="component" value="Chromosome"/>
</dbReference>
<evidence type="ECO:0000256" key="2">
    <source>
        <dbReference type="SAM" id="MobiDB-lite"/>
    </source>
</evidence>
<dbReference type="Pfam" id="PF05532">
    <property type="entry name" value="CsbD"/>
    <property type="match status" value="1"/>
</dbReference>
<accession>A0A975C3Q4</accession>
<evidence type="ECO:0000256" key="1">
    <source>
        <dbReference type="ARBA" id="ARBA00009129"/>
    </source>
</evidence>
<feature type="compositionally biased region" description="Basic and acidic residues" evidence="2">
    <location>
        <begin position="53"/>
        <end position="62"/>
    </location>
</feature>
<evidence type="ECO:0000313" key="4">
    <source>
        <dbReference type="EMBL" id="QTC91894.1"/>
    </source>
</evidence>
<sequence>MPDQDRIDGAVKNVGGKIKEAAGKITGDEKLKAEGKADQLTGKVQNAFGGAKDSLRDSDRRN</sequence>
<evidence type="ECO:0000313" key="5">
    <source>
        <dbReference type="Proteomes" id="UP000663918"/>
    </source>
</evidence>
<reference evidence="4" key="1">
    <citation type="submission" date="2020-09" db="EMBL/GenBank/DDBJ databases">
        <title>Brevundimonas sp. LVF2 isolated from a puddle in Goettingen, Germany.</title>
        <authorList>
            <person name="Friedrich I."/>
            <person name="Klassen A."/>
            <person name="Hannes N."/>
            <person name="Schneider D."/>
            <person name="Hertel R."/>
            <person name="Daniel R."/>
        </authorList>
    </citation>
    <scope>NUCLEOTIDE SEQUENCE</scope>
    <source>
        <strain evidence="4">LVF2</strain>
    </source>
</reference>
<dbReference type="KEGG" id="bgoe:IFJ75_02905"/>
<dbReference type="EMBL" id="CP062222">
    <property type="protein sequence ID" value="QTC91894.1"/>
    <property type="molecule type" value="Genomic_DNA"/>
</dbReference>
<name>A0A975C3Q4_9CAUL</name>
<dbReference type="PANTHER" id="PTHR34977">
    <property type="entry name" value="UPF0337 PROTEIN YJBJ"/>
    <property type="match status" value="1"/>
</dbReference>
<evidence type="ECO:0000259" key="3">
    <source>
        <dbReference type="Pfam" id="PF05532"/>
    </source>
</evidence>
<keyword evidence="5" id="KW-1185">Reference proteome</keyword>
<dbReference type="PANTHER" id="PTHR34977:SF1">
    <property type="entry name" value="UPF0337 PROTEIN YJBJ"/>
    <property type="match status" value="1"/>
</dbReference>
<dbReference type="RefSeq" id="WP_207871104.1">
    <property type="nucleotide sequence ID" value="NZ_CP062222.1"/>
</dbReference>
<protein>
    <submittedName>
        <fullName evidence="4">CsbD family protein</fullName>
    </submittedName>
</protein>
<proteinExistence type="inferred from homology"/>
<dbReference type="InterPro" id="IPR050423">
    <property type="entry name" value="UPF0337_stress_rsp"/>
</dbReference>
<dbReference type="InterPro" id="IPR008462">
    <property type="entry name" value="CsbD"/>
</dbReference>